<evidence type="ECO:0000256" key="6">
    <source>
        <dbReference type="SAM" id="Phobius"/>
    </source>
</evidence>
<dbReference type="Pfam" id="PF07963">
    <property type="entry name" value="N_methyl"/>
    <property type="match status" value="1"/>
</dbReference>
<keyword evidence="5 6" id="KW-0472">Membrane</keyword>
<keyword evidence="3 6" id="KW-0812">Transmembrane</keyword>
<keyword evidence="4 6" id="KW-1133">Transmembrane helix</keyword>
<dbReference type="AlphaFoldDB" id="X0ZVB0"/>
<dbReference type="SUPFAM" id="SSF54523">
    <property type="entry name" value="Pili subunits"/>
    <property type="match status" value="1"/>
</dbReference>
<dbReference type="PROSITE" id="PS00409">
    <property type="entry name" value="PROKAR_NTER_METHYL"/>
    <property type="match status" value="1"/>
</dbReference>
<sequence>ATSNEIQQRTEGVTGIQGCRSGAAVGTQGNRLLALLAKIILDVIIVKRGLVENTKGFSLLELLIVIAIISIITAIVVPNLMSANIRAKVSGVKADMGSIAIALEDYKVDYGEYPKDSRFSRSTSYASDIIAQPNQAFDGKSGSDDDNDAIGLGYLVYPKADFEPTYLKRIAGDPFNNNGEEDWNGTSGAHNHHYSYYTGKWSASGPVDCTSSN</sequence>
<feature type="transmembrane region" description="Helical" evidence="6">
    <location>
        <begin position="62"/>
        <end position="81"/>
    </location>
</feature>
<dbReference type="PANTHER" id="PTHR30093">
    <property type="entry name" value="GENERAL SECRETION PATHWAY PROTEIN G"/>
    <property type="match status" value="1"/>
</dbReference>
<dbReference type="PANTHER" id="PTHR30093:SF44">
    <property type="entry name" value="TYPE II SECRETION SYSTEM CORE PROTEIN G"/>
    <property type="match status" value="1"/>
</dbReference>
<dbReference type="EMBL" id="BARS01054840">
    <property type="protein sequence ID" value="GAG52011.1"/>
    <property type="molecule type" value="Genomic_DNA"/>
</dbReference>
<dbReference type="InterPro" id="IPR045584">
    <property type="entry name" value="Pilin-like"/>
</dbReference>
<dbReference type="PRINTS" id="PR00813">
    <property type="entry name" value="BCTERIALGSPG"/>
</dbReference>
<protein>
    <recommendedName>
        <fullName evidence="8">Type II secretion system protein GspG C-terminal domain-containing protein</fullName>
    </recommendedName>
</protein>
<evidence type="ECO:0008006" key="8">
    <source>
        <dbReference type="Google" id="ProtNLM"/>
    </source>
</evidence>
<comment type="subcellular location">
    <subcellularLocation>
        <location evidence="1">Membrane</location>
        <topology evidence="1">Single-pass membrane protein</topology>
    </subcellularLocation>
</comment>
<dbReference type="GO" id="GO:0015627">
    <property type="term" value="C:type II protein secretion system complex"/>
    <property type="evidence" value="ECO:0007669"/>
    <property type="project" value="InterPro"/>
</dbReference>
<evidence type="ECO:0000256" key="2">
    <source>
        <dbReference type="ARBA" id="ARBA00022481"/>
    </source>
</evidence>
<evidence type="ECO:0000256" key="4">
    <source>
        <dbReference type="ARBA" id="ARBA00022989"/>
    </source>
</evidence>
<dbReference type="GO" id="GO:0015628">
    <property type="term" value="P:protein secretion by the type II secretion system"/>
    <property type="evidence" value="ECO:0007669"/>
    <property type="project" value="InterPro"/>
</dbReference>
<evidence type="ECO:0000313" key="7">
    <source>
        <dbReference type="EMBL" id="GAG52011.1"/>
    </source>
</evidence>
<feature type="non-terminal residue" evidence="7">
    <location>
        <position position="1"/>
    </location>
</feature>
<keyword evidence="2" id="KW-0488">Methylation</keyword>
<accession>X0ZVB0</accession>
<dbReference type="InterPro" id="IPR000983">
    <property type="entry name" value="Bac_GSPG_pilin"/>
</dbReference>
<dbReference type="NCBIfam" id="TIGR02532">
    <property type="entry name" value="IV_pilin_GFxxxE"/>
    <property type="match status" value="1"/>
</dbReference>
<feature type="non-terminal residue" evidence="7">
    <location>
        <position position="213"/>
    </location>
</feature>
<dbReference type="InterPro" id="IPR012902">
    <property type="entry name" value="N_methyl_site"/>
</dbReference>
<gene>
    <name evidence="7" type="ORF">S01H1_81094</name>
</gene>
<organism evidence="7">
    <name type="scientific">marine sediment metagenome</name>
    <dbReference type="NCBI Taxonomy" id="412755"/>
    <lineage>
        <taxon>unclassified sequences</taxon>
        <taxon>metagenomes</taxon>
        <taxon>ecological metagenomes</taxon>
    </lineage>
</organism>
<dbReference type="Gene3D" id="3.30.700.10">
    <property type="entry name" value="Glycoprotein, Type 4 Pilin"/>
    <property type="match status" value="1"/>
</dbReference>
<comment type="caution">
    <text evidence="7">The sequence shown here is derived from an EMBL/GenBank/DDBJ whole genome shotgun (WGS) entry which is preliminary data.</text>
</comment>
<dbReference type="GO" id="GO:0016020">
    <property type="term" value="C:membrane"/>
    <property type="evidence" value="ECO:0007669"/>
    <property type="project" value="UniProtKB-SubCell"/>
</dbReference>
<name>X0ZVB0_9ZZZZ</name>
<evidence type="ECO:0000256" key="1">
    <source>
        <dbReference type="ARBA" id="ARBA00004167"/>
    </source>
</evidence>
<reference evidence="7" key="1">
    <citation type="journal article" date="2014" name="Front. Microbiol.">
        <title>High frequency of phylogenetically diverse reductive dehalogenase-homologous genes in deep subseafloor sedimentary metagenomes.</title>
        <authorList>
            <person name="Kawai M."/>
            <person name="Futagami T."/>
            <person name="Toyoda A."/>
            <person name="Takaki Y."/>
            <person name="Nishi S."/>
            <person name="Hori S."/>
            <person name="Arai W."/>
            <person name="Tsubouchi T."/>
            <person name="Morono Y."/>
            <person name="Uchiyama I."/>
            <person name="Ito T."/>
            <person name="Fujiyama A."/>
            <person name="Inagaki F."/>
            <person name="Takami H."/>
        </authorList>
    </citation>
    <scope>NUCLEOTIDE SEQUENCE</scope>
    <source>
        <strain evidence="7">Expedition CK06-06</strain>
    </source>
</reference>
<evidence type="ECO:0000256" key="3">
    <source>
        <dbReference type="ARBA" id="ARBA00022692"/>
    </source>
</evidence>
<evidence type="ECO:0000256" key="5">
    <source>
        <dbReference type="ARBA" id="ARBA00023136"/>
    </source>
</evidence>
<proteinExistence type="predicted"/>